<dbReference type="GO" id="GO:0016301">
    <property type="term" value="F:kinase activity"/>
    <property type="evidence" value="ECO:0007669"/>
    <property type="project" value="UniProtKB-KW"/>
</dbReference>
<evidence type="ECO:0000256" key="4">
    <source>
        <dbReference type="ARBA" id="ARBA00022679"/>
    </source>
</evidence>
<evidence type="ECO:0000256" key="1">
    <source>
        <dbReference type="ARBA" id="ARBA00000085"/>
    </source>
</evidence>
<keyword evidence="5" id="KW-0547">Nucleotide-binding</keyword>
<keyword evidence="8" id="KW-0902">Two-component regulatory system</keyword>
<comment type="caution">
    <text evidence="11">The sequence shown here is derived from an EMBL/GenBank/DDBJ whole genome shotgun (WGS) entry which is preliminary data.</text>
</comment>
<keyword evidence="9" id="KW-0812">Transmembrane</keyword>
<evidence type="ECO:0000256" key="8">
    <source>
        <dbReference type="ARBA" id="ARBA00023012"/>
    </source>
</evidence>
<dbReference type="InterPro" id="IPR011712">
    <property type="entry name" value="Sig_transdc_His_kin_sub3_dim/P"/>
</dbReference>
<dbReference type="RefSeq" id="WP_311332015.1">
    <property type="nucleotide sequence ID" value="NZ_JAVRHZ010000001.1"/>
</dbReference>
<evidence type="ECO:0000256" key="9">
    <source>
        <dbReference type="SAM" id="Phobius"/>
    </source>
</evidence>
<dbReference type="InterPro" id="IPR050482">
    <property type="entry name" value="Sensor_HK_TwoCompSys"/>
</dbReference>
<evidence type="ECO:0000256" key="7">
    <source>
        <dbReference type="ARBA" id="ARBA00022840"/>
    </source>
</evidence>
<dbReference type="CDD" id="cd16917">
    <property type="entry name" value="HATPase_UhpB-NarQ-NarX-like"/>
    <property type="match status" value="1"/>
</dbReference>
<dbReference type="SUPFAM" id="SSF55874">
    <property type="entry name" value="ATPase domain of HSP90 chaperone/DNA topoisomerase II/histidine kinase"/>
    <property type="match status" value="1"/>
</dbReference>
<evidence type="ECO:0000256" key="5">
    <source>
        <dbReference type="ARBA" id="ARBA00022741"/>
    </source>
</evidence>
<feature type="domain" description="Histidine kinase" evidence="10">
    <location>
        <begin position="73"/>
        <end position="264"/>
    </location>
</feature>
<keyword evidence="9" id="KW-1133">Transmembrane helix</keyword>
<dbReference type="PANTHER" id="PTHR24421:SF10">
    <property type="entry name" value="NITRATE_NITRITE SENSOR PROTEIN NARQ"/>
    <property type="match status" value="1"/>
</dbReference>
<proteinExistence type="predicted"/>
<evidence type="ECO:0000259" key="10">
    <source>
        <dbReference type="PROSITE" id="PS50109"/>
    </source>
</evidence>
<evidence type="ECO:0000256" key="6">
    <source>
        <dbReference type="ARBA" id="ARBA00022777"/>
    </source>
</evidence>
<dbReference type="Gene3D" id="1.20.5.1930">
    <property type="match status" value="1"/>
</dbReference>
<dbReference type="EC" id="2.7.13.3" evidence="2"/>
<name>A0ABU2YA49_9FLAO</name>
<dbReference type="Proteomes" id="UP001254488">
    <property type="component" value="Unassembled WGS sequence"/>
</dbReference>
<accession>A0ABU2YA49</accession>
<dbReference type="InterPro" id="IPR005467">
    <property type="entry name" value="His_kinase_dom"/>
</dbReference>
<keyword evidence="12" id="KW-1185">Reference proteome</keyword>
<keyword evidence="9" id="KW-0472">Membrane</keyword>
<reference evidence="11 12" key="1">
    <citation type="submission" date="2023-09" db="EMBL/GenBank/DDBJ databases">
        <authorList>
            <person name="Rey-Velasco X."/>
        </authorList>
    </citation>
    <scope>NUCLEOTIDE SEQUENCE [LARGE SCALE GENOMIC DNA]</scope>
    <source>
        <strain evidence="11 12">W242</strain>
    </source>
</reference>
<dbReference type="Pfam" id="PF02518">
    <property type="entry name" value="HATPase_c"/>
    <property type="match status" value="1"/>
</dbReference>
<gene>
    <name evidence="11" type="ORF">RM538_03545</name>
</gene>
<dbReference type="Pfam" id="PF07730">
    <property type="entry name" value="HisKA_3"/>
    <property type="match status" value="1"/>
</dbReference>
<evidence type="ECO:0000313" key="12">
    <source>
        <dbReference type="Proteomes" id="UP001254488"/>
    </source>
</evidence>
<feature type="transmembrane region" description="Helical" evidence="9">
    <location>
        <begin position="13"/>
        <end position="37"/>
    </location>
</feature>
<evidence type="ECO:0000256" key="3">
    <source>
        <dbReference type="ARBA" id="ARBA00022553"/>
    </source>
</evidence>
<dbReference type="InterPro" id="IPR036890">
    <property type="entry name" value="HATPase_C_sf"/>
</dbReference>
<keyword evidence="4" id="KW-0808">Transferase</keyword>
<dbReference type="PROSITE" id="PS50109">
    <property type="entry name" value="HIS_KIN"/>
    <property type="match status" value="1"/>
</dbReference>
<keyword evidence="3" id="KW-0597">Phosphoprotein</keyword>
<sequence length="271" mass="31277">MLSIQEPLLDQEIYLIVYFVGVLLFIGCFAIIFFVVFQRRKNQFLIDKIEAQKKYEKELVKSQMETREQTFKNIAWELHDNIGQLLSVASMQLNMLSVSVSKDNIEQVTETKNLLTDSVQQIRNLSRTLNNDVIKKNGLIASLEYEFKRLNRLQLVEASLIVEGEEKLINSGDEIFLFRILQEFLNNVLKHANADRLKIKLNYVSDFLEIIATDDGIGFDISQKTENSGLETMKSRAALLFADYSLTSSPNEGTRLTIKYPYYHEQRLSST</sequence>
<keyword evidence="7" id="KW-0067">ATP-binding</keyword>
<evidence type="ECO:0000313" key="11">
    <source>
        <dbReference type="EMBL" id="MDT0555063.1"/>
    </source>
</evidence>
<keyword evidence="6 11" id="KW-0418">Kinase</keyword>
<dbReference type="EMBL" id="JAVRHZ010000001">
    <property type="protein sequence ID" value="MDT0555063.1"/>
    <property type="molecule type" value="Genomic_DNA"/>
</dbReference>
<dbReference type="PANTHER" id="PTHR24421">
    <property type="entry name" value="NITRATE/NITRITE SENSOR PROTEIN NARX-RELATED"/>
    <property type="match status" value="1"/>
</dbReference>
<dbReference type="SMART" id="SM00387">
    <property type="entry name" value="HATPase_c"/>
    <property type="match status" value="1"/>
</dbReference>
<dbReference type="Gene3D" id="3.30.565.10">
    <property type="entry name" value="Histidine kinase-like ATPase, C-terminal domain"/>
    <property type="match status" value="1"/>
</dbReference>
<protein>
    <recommendedName>
        <fullName evidence="2">histidine kinase</fullName>
        <ecNumber evidence="2">2.7.13.3</ecNumber>
    </recommendedName>
</protein>
<dbReference type="InterPro" id="IPR003594">
    <property type="entry name" value="HATPase_dom"/>
</dbReference>
<organism evidence="11 12">
    <name type="scientific">Patiriisocius hiemis</name>
    <dbReference type="NCBI Taxonomy" id="3075604"/>
    <lineage>
        <taxon>Bacteria</taxon>
        <taxon>Pseudomonadati</taxon>
        <taxon>Bacteroidota</taxon>
        <taxon>Flavobacteriia</taxon>
        <taxon>Flavobacteriales</taxon>
        <taxon>Flavobacteriaceae</taxon>
        <taxon>Patiriisocius</taxon>
    </lineage>
</organism>
<evidence type="ECO:0000256" key="2">
    <source>
        <dbReference type="ARBA" id="ARBA00012438"/>
    </source>
</evidence>
<comment type="catalytic activity">
    <reaction evidence="1">
        <text>ATP + protein L-histidine = ADP + protein N-phospho-L-histidine.</text>
        <dbReference type="EC" id="2.7.13.3"/>
    </reaction>
</comment>